<dbReference type="GO" id="GO:0004519">
    <property type="term" value="F:endonuclease activity"/>
    <property type="evidence" value="ECO:0007669"/>
    <property type="project" value="UniProtKB-KW"/>
</dbReference>
<keyword evidence="7" id="KW-1185">Reference proteome</keyword>
<evidence type="ECO:0000259" key="5">
    <source>
        <dbReference type="Pfam" id="PF01420"/>
    </source>
</evidence>
<dbReference type="Gene3D" id="3.90.220.20">
    <property type="entry name" value="DNA methylase specificity domains"/>
    <property type="match status" value="2"/>
</dbReference>
<proteinExistence type="inferred from homology"/>
<dbReference type="InterPro" id="IPR052021">
    <property type="entry name" value="Type-I_RS_S_subunit"/>
</dbReference>
<dbReference type="Proteomes" id="UP001165430">
    <property type="component" value="Unassembled WGS sequence"/>
</dbReference>
<comment type="similarity">
    <text evidence="1">Belongs to the type-I restriction system S methylase family.</text>
</comment>
<dbReference type="PANTHER" id="PTHR30408:SF12">
    <property type="entry name" value="TYPE I RESTRICTION ENZYME MJAVIII SPECIFICITY SUBUNIT"/>
    <property type="match status" value="1"/>
</dbReference>
<evidence type="ECO:0000256" key="1">
    <source>
        <dbReference type="ARBA" id="ARBA00010923"/>
    </source>
</evidence>
<dbReference type="InterPro" id="IPR000055">
    <property type="entry name" value="Restrct_endonuc_typeI_TRD"/>
</dbReference>
<keyword evidence="6" id="KW-0255">Endonuclease</keyword>
<dbReference type="PANTHER" id="PTHR30408">
    <property type="entry name" value="TYPE-1 RESTRICTION ENZYME ECOKI SPECIFICITY PROTEIN"/>
    <property type="match status" value="1"/>
</dbReference>
<evidence type="ECO:0000256" key="2">
    <source>
        <dbReference type="ARBA" id="ARBA00022747"/>
    </source>
</evidence>
<reference evidence="6" key="1">
    <citation type="submission" date="2022-03" db="EMBL/GenBank/DDBJ databases">
        <title>De novo assembled genomes of Belliella spp. (Cyclobacteriaceae) strains.</title>
        <authorList>
            <person name="Szabo A."/>
            <person name="Korponai K."/>
            <person name="Felfoldi T."/>
        </authorList>
    </citation>
    <scope>NUCLEOTIDE SEQUENCE</scope>
    <source>
        <strain evidence="6">DSM 111903</strain>
    </source>
</reference>
<keyword evidence="6" id="KW-0378">Hydrolase</keyword>
<protein>
    <submittedName>
        <fullName evidence="6">Restriction endonuclease subunit S</fullName>
        <ecNumber evidence="6">3.1.21.-</ecNumber>
    </submittedName>
</protein>
<dbReference type="SUPFAM" id="SSF116734">
    <property type="entry name" value="DNA methylase specificity domain"/>
    <property type="match status" value="2"/>
</dbReference>
<keyword evidence="3" id="KW-0238">DNA-binding</keyword>
<feature type="domain" description="Type I restriction modification DNA specificity" evidence="5">
    <location>
        <begin position="213"/>
        <end position="372"/>
    </location>
</feature>
<dbReference type="InterPro" id="IPR044946">
    <property type="entry name" value="Restrct_endonuc_typeI_TRD_sf"/>
</dbReference>
<keyword evidence="4" id="KW-0175">Coiled coil</keyword>
<feature type="coiled-coil region" evidence="4">
    <location>
        <begin position="168"/>
        <end position="195"/>
    </location>
</feature>
<evidence type="ECO:0000256" key="4">
    <source>
        <dbReference type="SAM" id="Coils"/>
    </source>
</evidence>
<accession>A0ABS9V6P0</accession>
<dbReference type="EC" id="3.1.21.-" evidence="6"/>
<feature type="domain" description="Type I restriction modification DNA specificity" evidence="5">
    <location>
        <begin position="41"/>
        <end position="187"/>
    </location>
</feature>
<dbReference type="Gene3D" id="1.10.287.1120">
    <property type="entry name" value="Bipartite methylase S protein"/>
    <property type="match status" value="1"/>
</dbReference>
<keyword evidence="2" id="KW-0680">Restriction system</keyword>
<dbReference type="CDD" id="cd17515">
    <property type="entry name" value="RMtype1_S_MjaORF132P_Sau1132ORF3780P-TRD1-CR1_like"/>
    <property type="match status" value="1"/>
</dbReference>
<sequence length="393" mass="44019">MEKVSPKLRFSNFSDVWESQKVKKFYKLISGQHLGPSEYFNNPSNPRSLPYFTGPSDFTNDRLKLTKWTNKQKNTAIGSDILFTVKGSGVGTMMFLHLQEIAIGRQLMAIRGENGNTNFLFQRLMPLQRNFVALASGNMIPGLSRGDILNTIISFPSLPEQQKIASFLSSVDERIELLEQKKEKLEAYKKGVMQQIFSQQIRFKQDDGSEFPDWEERKLGEVVKVFSGGTPKSSDPDLYGGDIPFIRSGEINASATELTLTEKGLKNSSAKMVEKGDLLLAIYGATSGEAGISKINGAINQAILCIRWAGENMFLLNWLKLNKNALTQKYLQGGQGNLSGEIVKSFELNIPSREEQIKIAAFLKSIDENLETLDSQIQGLRIWKKGLLQQMFV</sequence>
<dbReference type="GO" id="GO:0016787">
    <property type="term" value="F:hydrolase activity"/>
    <property type="evidence" value="ECO:0007669"/>
    <property type="project" value="UniProtKB-KW"/>
</dbReference>
<evidence type="ECO:0000313" key="7">
    <source>
        <dbReference type="Proteomes" id="UP001165430"/>
    </source>
</evidence>
<gene>
    <name evidence="6" type="ORF">MM213_01210</name>
</gene>
<evidence type="ECO:0000313" key="6">
    <source>
        <dbReference type="EMBL" id="MCH7412085.1"/>
    </source>
</evidence>
<dbReference type="Pfam" id="PF01420">
    <property type="entry name" value="Methylase_S"/>
    <property type="match status" value="2"/>
</dbReference>
<dbReference type="RefSeq" id="WP_241409475.1">
    <property type="nucleotide sequence ID" value="NZ_JAKZGO010000001.1"/>
</dbReference>
<dbReference type="EMBL" id="JAKZGO010000001">
    <property type="protein sequence ID" value="MCH7412085.1"/>
    <property type="molecule type" value="Genomic_DNA"/>
</dbReference>
<organism evidence="6 7">
    <name type="scientific">Belliella alkalica</name>
    <dbReference type="NCBI Taxonomy" id="1730871"/>
    <lineage>
        <taxon>Bacteria</taxon>
        <taxon>Pseudomonadati</taxon>
        <taxon>Bacteroidota</taxon>
        <taxon>Cytophagia</taxon>
        <taxon>Cytophagales</taxon>
        <taxon>Cyclobacteriaceae</taxon>
        <taxon>Belliella</taxon>
    </lineage>
</organism>
<name>A0ABS9V6P0_9BACT</name>
<keyword evidence="6" id="KW-0540">Nuclease</keyword>
<comment type="caution">
    <text evidence="6">The sequence shown here is derived from an EMBL/GenBank/DDBJ whole genome shotgun (WGS) entry which is preliminary data.</text>
</comment>
<evidence type="ECO:0000256" key="3">
    <source>
        <dbReference type="ARBA" id="ARBA00023125"/>
    </source>
</evidence>